<dbReference type="Gene3D" id="3.90.76.10">
    <property type="entry name" value="Dipeptide-binding Protein, Domain 1"/>
    <property type="match status" value="1"/>
</dbReference>
<evidence type="ECO:0000313" key="5">
    <source>
        <dbReference type="EMBL" id="GEB96688.1"/>
    </source>
</evidence>
<feature type="region of interest" description="Disordered" evidence="1">
    <location>
        <begin position="21"/>
        <end position="57"/>
    </location>
</feature>
<keyword evidence="6" id="KW-1185">Reference proteome</keyword>
<dbReference type="CDD" id="cd08501">
    <property type="entry name" value="PBP2_Lpqw"/>
    <property type="match status" value="1"/>
</dbReference>
<dbReference type="SUPFAM" id="SSF53850">
    <property type="entry name" value="Periplasmic binding protein-like II"/>
    <property type="match status" value="1"/>
</dbReference>
<proteinExistence type="predicted"/>
<evidence type="ECO:0000313" key="4">
    <source>
        <dbReference type="EMBL" id="APT86562.1"/>
    </source>
</evidence>
<dbReference type="RefSeq" id="WP_232315983.1">
    <property type="nucleotide sequence ID" value="NZ_BJNB01000001.1"/>
</dbReference>
<dbReference type="AlphaFoldDB" id="A0A1L7CL42"/>
<dbReference type="PANTHER" id="PTHR30290:SF65">
    <property type="entry name" value="MONOACYL PHOSPHATIDYLINOSITOL TETRAMANNOSIDE-BINDING PROTEIN LPQW-RELATED"/>
    <property type="match status" value="1"/>
</dbReference>
<sequence>MRTKLGVLCVSAVIALSACSANPGPPPVVQEEDKDSSANSTATSTTPAPEEEPAQTRSTVAIGVDPLRGGLNPHLVANNSELVSQISDLVLPSAFHGEQMDSDVLESAEEIPAPEGVVQRVRYTIASPAQWSDGTPISGADFDYLWKHVSATAGVNNAAGYRAISAVRTTEGGRVVTVDFKERLAEWKLLFNDLLPSHLLENDDFNSALSNGIPASAGRYLVENVDRGRGVITLNRNDRFWGQDPAQIDVIQLRSVRDSTQAVNMLRSGQVGFVDLTPQQTSLEALGLLDGVTAAPITRPRQLRLHLSAQPGALPEVGERRALASYVDTAQVARLSSGRASELKPGANPVSGDVDHLPLRERAGRQPIRIAADPTDALGLQAAHVIVDLLAEQGIDAEVVSERLTTITSDLLPNGRVDGVITWEDTAVNSISLASLFDCAKQQPLAGDLSGYCPADAAKEKVDILSGQVSTESAQKTAQDLNSAQVLYVPLFDEVRVHALGRGIVGPGQSIEDWEQGLVTAPSWRIDEE</sequence>
<name>A0A1L7CL42_CORFL</name>
<reference evidence="4 6" key="1">
    <citation type="submission" date="2014-08" db="EMBL/GenBank/DDBJ databases">
        <title>Complete genome sequence of Corynebacterium flavescens OJ8(T)(=DSM 20296(T)), isolated from cheese.</title>
        <authorList>
            <person name="Ruckert C."/>
            <person name="Albersmeier A."/>
            <person name="Winkler A."/>
            <person name="Kalinowski J."/>
        </authorList>
    </citation>
    <scope>NUCLEOTIDE SEQUENCE [LARGE SCALE GENOMIC DNA]</scope>
    <source>
        <strain evidence="4 6">OJ8</strain>
    </source>
</reference>
<gene>
    <name evidence="5" type="ORF">CFL01nite_01830</name>
    <name evidence="4" type="ORF">CFLV_04765</name>
</gene>
<evidence type="ECO:0000313" key="7">
    <source>
        <dbReference type="Proteomes" id="UP000315353"/>
    </source>
</evidence>
<dbReference type="Pfam" id="PF00496">
    <property type="entry name" value="SBP_bac_5"/>
    <property type="match status" value="1"/>
</dbReference>
<feature type="signal peptide" evidence="2">
    <location>
        <begin position="1"/>
        <end position="20"/>
    </location>
</feature>
<evidence type="ECO:0000259" key="3">
    <source>
        <dbReference type="Pfam" id="PF00496"/>
    </source>
</evidence>
<dbReference type="Proteomes" id="UP000315353">
    <property type="component" value="Unassembled WGS sequence"/>
</dbReference>
<feature type="chain" id="PRO_5038573542" evidence="2">
    <location>
        <begin position="21"/>
        <end position="529"/>
    </location>
</feature>
<protein>
    <submittedName>
        <fullName evidence="4">ABC transporter substrate-binding protein</fullName>
    </submittedName>
</protein>
<feature type="domain" description="Solute-binding protein family 5" evidence="3">
    <location>
        <begin position="122"/>
        <end position="346"/>
    </location>
</feature>
<evidence type="ECO:0000313" key="6">
    <source>
        <dbReference type="Proteomes" id="UP000185479"/>
    </source>
</evidence>
<dbReference type="Proteomes" id="UP000185479">
    <property type="component" value="Chromosome"/>
</dbReference>
<accession>A0A1L7CL42</accession>
<organism evidence="4 6">
    <name type="scientific">Corynebacterium flavescens</name>
    <dbReference type="NCBI Taxonomy" id="28028"/>
    <lineage>
        <taxon>Bacteria</taxon>
        <taxon>Bacillati</taxon>
        <taxon>Actinomycetota</taxon>
        <taxon>Actinomycetes</taxon>
        <taxon>Mycobacteriales</taxon>
        <taxon>Corynebacteriaceae</taxon>
        <taxon>Corynebacterium</taxon>
    </lineage>
</organism>
<dbReference type="EMBL" id="CP009246">
    <property type="protein sequence ID" value="APT86562.1"/>
    <property type="molecule type" value="Genomic_DNA"/>
</dbReference>
<reference evidence="5 7" key="2">
    <citation type="submission" date="2019-06" db="EMBL/GenBank/DDBJ databases">
        <title>Whole genome shotgun sequence of Corynebacterium flavescens NBRC 14136.</title>
        <authorList>
            <person name="Hosoyama A."/>
            <person name="Uohara A."/>
            <person name="Ohji S."/>
            <person name="Ichikawa N."/>
        </authorList>
    </citation>
    <scope>NUCLEOTIDE SEQUENCE [LARGE SCALE GENOMIC DNA]</scope>
    <source>
        <strain evidence="5 7">NBRC 14136</strain>
    </source>
</reference>
<dbReference type="PANTHER" id="PTHR30290">
    <property type="entry name" value="PERIPLASMIC BINDING COMPONENT OF ABC TRANSPORTER"/>
    <property type="match status" value="1"/>
</dbReference>
<dbReference type="InterPro" id="IPR000914">
    <property type="entry name" value="SBP_5_dom"/>
</dbReference>
<dbReference type="Gene3D" id="3.10.105.10">
    <property type="entry name" value="Dipeptide-binding Protein, Domain 3"/>
    <property type="match status" value="1"/>
</dbReference>
<dbReference type="GO" id="GO:1904680">
    <property type="term" value="F:peptide transmembrane transporter activity"/>
    <property type="evidence" value="ECO:0007669"/>
    <property type="project" value="TreeGrafter"/>
</dbReference>
<dbReference type="InterPro" id="IPR039424">
    <property type="entry name" value="SBP_5"/>
</dbReference>
<dbReference type="KEGG" id="cfc:CFLV_04765"/>
<evidence type="ECO:0000256" key="1">
    <source>
        <dbReference type="SAM" id="MobiDB-lite"/>
    </source>
</evidence>
<dbReference type="STRING" id="28028.CFLV_04765"/>
<dbReference type="PROSITE" id="PS51257">
    <property type="entry name" value="PROKAR_LIPOPROTEIN"/>
    <property type="match status" value="1"/>
</dbReference>
<evidence type="ECO:0000256" key="2">
    <source>
        <dbReference type="SAM" id="SignalP"/>
    </source>
</evidence>
<feature type="compositionally biased region" description="Low complexity" evidence="1">
    <location>
        <begin position="37"/>
        <end position="48"/>
    </location>
</feature>
<dbReference type="Gene3D" id="3.40.190.10">
    <property type="entry name" value="Periplasmic binding protein-like II"/>
    <property type="match status" value="1"/>
</dbReference>
<dbReference type="EMBL" id="BJNB01000001">
    <property type="protein sequence ID" value="GEB96688.1"/>
    <property type="molecule type" value="Genomic_DNA"/>
</dbReference>
<dbReference type="GeneID" id="82880024"/>
<keyword evidence="2" id="KW-0732">Signal</keyword>
<dbReference type="GO" id="GO:0015833">
    <property type="term" value="P:peptide transport"/>
    <property type="evidence" value="ECO:0007669"/>
    <property type="project" value="TreeGrafter"/>
</dbReference>